<evidence type="ECO:0000313" key="3">
    <source>
        <dbReference type="Proteomes" id="UP000483802"/>
    </source>
</evidence>
<proteinExistence type="predicted"/>
<evidence type="ECO:0000256" key="1">
    <source>
        <dbReference type="SAM" id="MobiDB-lite"/>
    </source>
</evidence>
<dbReference type="EMBL" id="WPNZ01000031">
    <property type="protein sequence ID" value="MVO90294.1"/>
    <property type="molecule type" value="Genomic_DNA"/>
</dbReference>
<feature type="compositionally biased region" description="Low complexity" evidence="1">
    <location>
        <begin position="118"/>
        <end position="127"/>
    </location>
</feature>
<sequence>MRLLPDYERAVHLSRLHEAEEDLRWAQQGEPGTYDTTDLRIALYRFRSHATAFIATIRAGTPLSSDQALFLDRMEDGLSLDALDDADTEALADAEAVWRSDGEALIEMARGATPCRPSSAVSASAISPGRRASALPVPSSPISSRRR</sequence>
<name>A0A6L6X8W9_9ACTN</name>
<gene>
    <name evidence="2" type="ORF">GPA10_37485</name>
</gene>
<dbReference type="RefSeq" id="WP_157169301.1">
    <property type="nucleotide sequence ID" value="NZ_WPNZ01000031.1"/>
</dbReference>
<dbReference type="AlphaFoldDB" id="A0A6L6X8W9"/>
<accession>A0A6L6X8W9</accession>
<feature type="compositionally biased region" description="Low complexity" evidence="1">
    <location>
        <begin position="136"/>
        <end position="147"/>
    </location>
</feature>
<reference evidence="2 3" key="1">
    <citation type="submission" date="2019-11" db="EMBL/GenBank/DDBJ databases">
        <title>Streptomyces typhae sp. nov., a novel endophytic actinomycete isolated from the root of cattail pollen (Typha angustifolia L.).</title>
        <authorList>
            <person name="Peng C."/>
        </authorList>
    </citation>
    <scope>NUCLEOTIDE SEQUENCE [LARGE SCALE GENOMIC DNA]</scope>
    <source>
        <strain evidence="3">p1417</strain>
    </source>
</reference>
<evidence type="ECO:0000313" key="2">
    <source>
        <dbReference type="EMBL" id="MVO90294.1"/>
    </source>
</evidence>
<keyword evidence="3" id="KW-1185">Reference proteome</keyword>
<dbReference type="Proteomes" id="UP000483802">
    <property type="component" value="Unassembled WGS sequence"/>
</dbReference>
<feature type="region of interest" description="Disordered" evidence="1">
    <location>
        <begin position="114"/>
        <end position="147"/>
    </location>
</feature>
<organism evidence="2 3">
    <name type="scientific">Streptomyces typhae</name>
    <dbReference type="NCBI Taxonomy" id="2681492"/>
    <lineage>
        <taxon>Bacteria</taxon>
        <taxon>Bacillati</taxon>
        <taxon>Actinomycetota</taxon>
        <taxon>Actinomycetes</taxon>
        <taxon>Kitasatosporales</taxon>
        <taxon>Streptomycetaceae</taxon>
        <taxon>Streptomyces</taxon>
    </lineage>
</organism>
<protein>
    <submittedName>
        <fullName evidence="2">Uncharacterized protein</fullName>
    </submittedName>
</protein>
<comment type="caution">
    <text evidence="2">The sequence shown here is derived from an EMBL/GenBank/DDBJ whole genome shotgun (WGS) entry which is preliminary data.</text>
</comment>